<dbReference type="PANTHER" id="PTHR10027:SF10">
    <property type="entry name" value="SLOWPOKE 2, ISOFORM D"/>
    <property type="match status" value="1"/>
</dbReference>
<evidence type="ECO:0000256" key="3">
    <source>
        <dbReference type="ARBA" id="ARBA00022538"/>
    </source>
</evidence>
<evidence type="ECO:0000256" key="8">
    <source>
        <dbReference type="ARBA" id="ARBA00023065"/>
    </source>
</evidence>
<evidence type="ECO:0000256" key="4">
    <source>
        <dbReference type="ARBA" id="ARBA00022692"/>
    </source>
</evidence>
<dbReference type="Pfam" id="PF22614">
    <property type="entry name" value="Slo-like_RCK"/>
    <property type="match status" value="1"/>
</dbReference>
<keyword evidence="3" id="KW-0633">Potassium transport</keyword>
<dbReference type="InterPro" id="IPR003148">
    <property type="entry name" value="RCK_N"/>
</dbReference>
<dbReference type="Gene3D" id="3.40.50.720">
    <property type="entry name" value="NAD(P)-binding Rossmann-like Domain"/>
    <property type="match status" value="1"/>
</dbReference>
<evidence type="ECO:0000256" key="7">
    <source>
        <dbReference type="ARBA" id="ARBA00022989"/>
    </source>
</evidence>
<feature type="region of interest" description="Disordered" evidence="11">
    <location>
        <begin position="767"/>
        <end position="789"/>
    </location>
</feature>
<evidence type="ECO:0000259" key="12">
    <source>
        <dbReference type="Pfam" id="PF22614"/>
    </source>
</evidence>
<sequence length="789" mass="86874">MKKDDTCYYMSITKEENSSFSVANQQPNNNNTTGDPVIVTAKEEEKTTAVPITTTTATKDGTIPPQLILQVPTCVTTFPDNTVTSDSRQCLKESSPGSITFDVSITGNHLDIPRSGGENPNLLSPEMINQRRNSRRPSILPVPDMFTSSTLNIAQDATDEGDESEDELEDDVPWRSPSEKIAIVKGFPPVSPYIGVSPTLCYLLKEKKPLCCLQLAQVCEHCSYRNARDYQWQNKTIILAADYASNGIYNFIIPLRAHFRSKTSLNPIILLLERRPDIAFLDAVSYFPLVYWMLGSIDCLDDLLRAGITLAENVVVVNKELSNSAEEDSLSDCNTIVAVQTMFKFFPSIKSITELSQSSNMRFMQFRAHDKYALHLSKMEKREKERGSHISYMFRLPFAAGSVFSASMLDTLLYQAFVKDYVITFVRLLLGVDQAPGSGFLTSMRISKDDMWIRTYGRLYQKLCSTTCEIPIGIYRTQDTSISDSSHYSVNGNDEAKDNHDQQIERAEIANLVRSRMESLNLPTIDYNDVSEKRNSLSYVIINPSCDLKLEEGDIIYLVRPSPFSAQKTFERHNSRRKSNISFCSQTLLAQMATSSQAGSRRGSGLGLSGYQSPRPPPLATTKSNSLSLPDSPTVAGYQRGRSNSLRVIDDILLRRSNSLRQGLPNIGNSRRKSSLEDIGLSHFSTNYSNTIKIALNGSIGLEVTPPEENSPPVISSNTALIVNPSLPPLAPSVLTGSTLSLTHSGLPGSSGSVPINMGFGGYGEAGASQQAALPTPATDPQHLQGTIV</sequence>
<dbReference type="FunCoup" id="A0A6P7FQX3">
    <property type="interactions" value="237"/>
</dbReference>
<reference evidence="13" key="1">
    <citation type="submission" date="2025-08" db="UniProtKB">
        <authorList>
            <consortium name="RefSeq"/>
        </authorList>
    </citation>
    <scope>IDENTIFICATION</scope>
    <source>
        <tissue evidence="13">Whole insect</tissue>
    </source>
</reference>
<dbReference type="OrthoDB" id="257992at2759"/>
<keyword evidence="7" id="KW-1133">Transmembrane helix</keyword>
<dbReference type="InterPro" id="IPR047871">
    <property type="entry name" value="K_chnl_Slo-like"/>
</dbReference>
<evidence type="ECO:0000256" key="9">
    <source>
        <dbReference type="ARBA" id="ARBA00023136"/>
    </source>
</evidence>
<dbReference type="RefSeq" id="XP_028135398.1">
    <property type="nucleotide sequence ID" value="XM_028279597.1"/>
</dbReference>
<evidence type="ECO:0000256" key="6">
    <source>
        <dbReference type="ARBA" id="ARBA00022958"/>
    </source>
</evidence>
<proteinExistence type="predicted"/>
<keyword evidence="10 13" id="KW-0407">Ion channel</keyword>
<evidence type="ECO:0000256" key="10">
    <source>
        <dbReference type="ARBA" id="ARBA00023303"/>
    </source>
</evidence>
<name>A0A6P7FQX3_DIAVI</name>
<feature type="compositionally biased region" description="Polar residues" evidence="11">
    <location>
        <begin position="621"/>
        <end position="631"/>
    </location>
</feature>
<dbReference type="GO" id="GO:0005228">
    <property type="term" value="F:intracellular sodium-activated potassium channel activity"/>
    <property type="evidence" value="ECO:0007669"/>
    <property type="project" value="TreeGrafter"/>
</dbReference>
<feature type="region of interest" description="Disordered" evidence="11">
    <location>
        <begin position="594"/>
        <end position="640"/>
    </location>
</feature>
<feature type="domain" description="RCK N-terminal" evidence="12">
    <location>
        <begin position="233"/>
        <end position="353"/>
    </location>
</feature>
<evidence type="ECO:0000313" key="13">
    <source>
        <dbReference type="RefSeq" id="XP_028135398.1"/>
    </source>
</evidence>
<comment type="subcellular location">
    <subcellularLocation>
        <location evidence="1">Membrane</location>
        <topology evidence="1">Multi-pass membrane protein</topology>
    </subcellularLocation>
</comment>
<dbReference type="GO" id="GO:0015271">
    <property type="term" value="F:outward rectifier potassium channel activity"/>
    <property type="evidence" value="ECO:0007669"/>
    <property type="project" value="TreeGrafter"/>
</dbReference>
<evidence type="ECO:0000256" key="11">
    <source>
        <dbReference type="SAM" id="MobiDB-lite"/>
    </source>
</evidence>
<protein>
    <submittedName>
        <fullName evidence="13">Potassium channel subfamily T member 1</fullName>
    </submittedName>
</protein>
<keyword evidence="5" id="KW-0631">Potassium channel</keyword>
<keyword evidence="2" id="KW-0813">Transport</keyword>
<dbReference type="PANTHER" id="PTHR10027">
    <property type="entry name" value="CALCIUM-ACTIVATED POTASSIUM CHANNEL ALPHA CHAIN"/>
    <property type="match status" value="1"/>
</dbReference>
<keyword evidence="4" id="KW-0812">Transmembrane</keyword>
<evidence type="ECO:0000256" key="1">
    <source>
        <dbReference type="ARBA" id="ARBA00004141"/>
    </source>
</evidence>
<accession>A0A6P7FQX3</accession>
<keyword evidence="8" id="KW-0406">Ion transport</keyword>
<organism evidence="13">
    <name type="scientific">Diabrotica virgifera virgifera</name>
    <name type="common">western corn rootworm</name>
    <dbReference type="NCBI Taxonomy" id="50390"/>
    <lineage>
        <taxon>Eukaryota</taxon>
        <taxon>Metazoa</taxon>
        <taxon>Ecdysozoa</taxon>
        <taxon>Arthropoda</taxon>
        <taxon>Hexapoda</taxon>
        <taxon>Insecta</taxon>
        <taxon>Pterygota</taxon>
        <taxon>Neoptera</taxon>
        <taxon>Endopterygota</taxon>
        <taxon>Coleoptera</taxon>
        <taxon>Polyphaga</taxon>
        <taxon>Cucujiformia</taxon>
        <taxon>Chrysomeloidea</taxon>
        <taxon>Chrysomelidae</taxon>
        <taxon>Galerucinae</taxon>
        <taxon>Diabroticina</taxon>
        <taxon>Diabroticites</taxon>
        <taxon>Diabrotica</taxon>
    </lineage>
</organism>
<dbReference type="InParanoid" id="A0A6P7FQX3"/>
<dbReference type="FunFam" id="3.40.50.720:FF:000034">
    <property type="entry name" value="Potassium channel subfamily T member 1"/>
    <property type="match status" value="1"/>
</dbReference>
<evidence type="ECO:0000256" key="2">
    <source>
        <dbReference type="ARBA" id="ARBA00022448"/>
    </source>
</evidence>
<gene>
    <name evidence="13" type="primary">LOC114330269</name>
</gene>
<dbReference type="AlphaFoldDB" id="A0A6P7FQX3"/>
<dbReference type="GO" id="GO:0005886">
    <property type="term" value="C:plasma membrane"/>
    <property type="evidence" value="ECO:0007669"/>
    <property type="project" value="TreeGrafter"/>
</dbReference>
<evidence type="ECO:0000256" key="5">
    <source>
        <dbReference type="ARBA" id="ARBA00022826"/>
    </source>
</evidence>
<keyword evidence="6" id="KW-0630">Potassium</keyword>
<keyword evidence="9" id="KW-0472">Membrane</keyword>